<dbReference type="NCBIfam" id="TIGR03619">
    <property type="entry name" value="F420_Rv2161c"/>
    <property type="match status" value="1"/>
</dbReference>
<dbReference type="RefSeq" id="WP_141004279.1">
    <property type="nucleotide sequence ID" value="NZ_BAAAOR010000011.1"/>
</dbReference>
<dbReference type="PANTHER" id="PTHR42847">
    <property type="entry name" value="ALKANESULFONATE MONOOXYGENASE"/>
    <property type="match status" value="1"/>
</dbReference>
<keyword evidence="3" id="KW-0560">Oxidoreductase</keyword>
<dbReference type="SUPFAM" id="SSF51679">
    <property type="entry name" value="Bacterial luciferase-like"/>
    <property type="match status" value="1"/>
</dbReference>
<keyword evidence="7" id="KW-1185">Reference proteome</keyword>
<dbReference type="InterPro" id="IPR011251">
    <property type="entry name" value="Luciferase-like_dom"/>
</dbReference>
<keyword evidence="4" id="KW-0503">Monooxygenase</keyword>
<sequence>MRIDVVLPQTELPGTPHEVAAFAELADRVGFGRAVVYDHVLGAEHADRSPRLTGPYDEHTPFHEPFVLMGYLAAITTRIELMTGVLVLPQRQTALVAKQAAEVQSLSGGRLVLGVGVGWNHVEYESLGMPFAGRGAMLEEQVQVLGRLWSEPSVTLVTARHRIDRASIAPRPASAPALWFGGSSRAAYARAVRLGDGLIVPARGDDVRAAVDEVEQLLADKERDRASFGIEVFVDSGPDPSAWPSALDRLAGLGVDRVAFRTIGQGLDSPAAHLDVVAAFAAQVAGRQGLSDGEPLVWRR</sequence>
<gene>
    <name evidence="6" type="ORF">GCM10009788_14140</name>
</gene>
<dbReference type="Gene3D" id="3.20.20.30">
    <property type="entry name" value="Luciferase-like domain"/>
    <property type="match status" value="1"/>
</dbReference>
<keyword evidence="2" id="KW-0288">FMN</keyword>
<comment type="caution">
    <text evidence="6">The sequence shown here is derived from an EMBL/GenBank/DDBJ whole genome shotgun (WGS) entry which is preliminary data.</text>
</comment>
<protein>
    <submittedName>
        <fullName evidence="6">LLM class F420-dependent oxidoreductase</fullName>
    </submittedName>
</protein>
<evidence type="ECO:0000256" key="2">
    <source>
        <dbReference type="ARBA" id="ARBA00022643"/>
    </source>
</evidence>
<dbReference type="InterPro" id="IPR050172">
    <property type="entry name" value="SsuD_RutA_monooxygenase"/>
</dbReference>
<evidence type="ECO:0000259" key="5">
    <source>
        <dbReference type="Pfam" id="PF00296"/>
    </source>
</evidence>
<dbReference type="Proteomes" id="UP001500842">
    <property type="component" value="Unassembled WGS sequence"/>
</dbReference>
<dbReference type="InterPro" id="IPR019921">
    <property type="entry name" value="Lucif-like_OxRdtase_Rv2161c"/>
</dbReference>
<evidence type="ECO:0000256" key="4">
    <source>
        <dbReference type="ARBA" id="ARBA00023033"/>
    </source>
</evidence>
<dbReference type="Pfam" id="PF00296">
    <property type="entry name" value="Bac_luciferase"/>
    <property type="match status" value="1"/>
</dbReference>
<accession>A0ABN2A4I1</accession>
<name>A0ABN2A4I1_9ACTN</name>
<dbReference type="PANTHER" id="PTHR42847:SF4">
    <property type="entry name" value="ALKANESULFONATE MONOOXYGENASE-RELATED"/>
    <property type="match status" value="1"/>
</dbReference>
<organism evidence="6 7">
    <name type="scientific">Nocardioides humi</name>
    <dbReference type="NCBI Taxonomy" id="449461"/>
    <lineage>
        <taxon>Bacteria</taxon>
        <taxon>Bacillati</taxon>
        <taxon>Actinomycetota</taxon>
        <taxon>Actinomycetes</taxon>
        <taxon>Propionibacteriales</taxon>
        <taxon>Nocardioidaceae</taxon>
        <taxon>Nocardioides</taxon>
    </lineage>
</organism>
<dbReference type="InterPro" id="IPR036661">
    <property type="entry name" value="Luciferase-like_sf"/>
</dbReference>
<evidence type="ECO:0000256" key="1">
    <source>
        <dbReference type="ARBA" id="ARBA00022630"/>
    </source>
</evidence>
<feature type="domain" description="Luciferase-like" evidence="5">
    <location>
        <begin position="12"/>
        <end position="242"/>
    </location>
</feature>
<dbReference type="EMBL" id="BAAAOR010000011">
    <property type="protein sequence ID" value="GAA1510938.1"/>
    <property type="molecule type" value="Genomic_DNA"/>
</dbReference>
<evidence type="ECO:0000256" key="3">
    <source>
        <dbReference type="ARBA" id="ARBA00023002"/>
    </source>
</evidence>
<reference evidence="6 7" key="1">
    <citation type="journal article" date="2019" name="Int. J. Syst. Evol. Microbiol.">
        <title>The Global Catalogue of Microorganisms (GCM) 10K type strain sequencing project: providing services to taxonomists for standard genome sequencing and annotation.</title>
        <authorList>
            <consortium name="The Broad Institute Genomics Platform"/>
            <consortium name="The Broad Institute Genome Sequencing Center for Infectious Disease"/>
            <person name="Wu L."/>
            <person name="Ma J."/>
        </authorList>
    </citation>
    <scope>NUCLEOTIDE SEQUENCE [LARGE SCALE GENOMIC DNA]</scope>
    <source>
        <strain evidence="6 7">JCM 14942</strain>
    </source>
</reference>
<keyword evidence="1" id="KW-0285">Flavoprotein</keyword>
<evidence type="ECO:0000313" key="6">
    <source>
        <dbReference type="EMBL" id="GAA1510938.1"/>
    </source>
</evidence>
<evidence type="ECO:0000313" key="7">
    <source>
        <dbReference type="Proteomes" id="UP001500842"/>
    </source>
</evidence>
<proteinExistence type="predicted"/>